<dbReference type="Proteomes" id="UP000006791">
    <property type="component" value="Chromosome 1"/>
</dbReference>
<protein>
    <submittedName>
        <fullName evidence="2">Uncharacterized protein</fullName>
    </submittedName>
</protein>
<accession>G2LDE6</accession>
<feature type="transmembrane region" description="Helical" evidence="1">
    <location>
        <begin position="96"/>
        <end position="114"/>
    </location>
</feature>
<keyword evidence="1" id="KW-0472">Membrane</keyword>
<sequence length="242" mass="28160">MNYFQNKTLLFLVAFLLIFILLVIGVKEITNLKVLSLVVFIFLYLLLLFIACVSTHQNLIDNRLLSPIFIPLGIVLIDFFYRRIYLQLMDKISKRVRPWLVVLGLIAWFTYPAISTLKFGLEVRKEGLGYQSVHWQTSETLAYVRQAREELLQLHVYTNDPEGLYFLTKIRAGRLSIQFHPNWPEAGRAYLICFKQGYLGDCLEILDRLHQNPEIRPVAEFSDGTIYLVTRRNLQVPSPGNH</sequence>
<dbReference type="HOGENOM" id="CLU_065757_0_0_0"/>
<dbReference type="AlphaFoldDB" id="G2LDE6"/>
<keyword evidence="3" id="KW-1185">Reference proteome</keyword>
<feature type="transmembrane region" description="Helical" evidence="1">
    <location>
        <begin position="32"/>
        <end position="52"/>
    </location>
</feature>
<keyword evidence="1" id="KW-0812">Transmembrane</keyword>
<gene>
    <name evidence="2" type="ordered locus">Cabther_A1658</name>
</gene>
<organism evidence="2 3">
    <name type="scientific">Chloracidobacterium thermophilum (strain B)</name>
    <dbReference type="NCBI Taxonomy" id="981222"/>
    <lineage>
        <taxon>Bacteria</taxon>
        <taxon>Pseudomonadati</taxon>
        <taxon>Acidobacteriota</taxon>
        <taxon>Terriglobia</taxon>
        <taxon>Terriglobales</taxon>
        <taxon>Acidobacteriaceae</taxon>
        <taxon>Chloracidobacterium</taxon>
    </lineage>
</organism>
<keyword evidence="1" id="KW-1133">Transmembrane helix</keyword>
<dbReference type="EMBL" id="CP002514">
    <property type="protein sequence ID" value="AEP12406.1"/>
    <property type="molecule type" value="Genomic_DNA"/>
</dbReference>
<feature type="transmembrane region" description="Helical" evidence="1">
    <location>
        <begin position="9"/>
        <end position="26"/>
    </location>
</feature>
<evidence type="ECO:0000256" key="1">
    <source>
        <dbReference type="SAM" id="Phobius"/>
    </source>
</evidence>
<dbReference type="KEGG" id="ctm:Cabther_A1658"/>
<feature type="transmembrane region" description="Helical" evidence="1">
    <location>
        <begin position="64"/>
        <end position="84"/>
    </location>
</feature>
<proteinExistence type="predicted"/>
<evidence type="ECO:0000313" key="3">
    <source>
        <dbReference type="Proteomes" id="UP000006791"/>
    </source>
</evidence>
<evidence type="ECO:0000313" key="2">
    <source>
        <dbReference type="EMBL" id="AEP12406.1"/>
    </source>
</evidence>
<reference evidence="2 3" key="1">
    <citation type="journal article" date="2012" name="Environ. Microbiol.">
        <title>Complete genome of Candidatus Chloracidobacterium thermophilum, a chlorophyll-based photoheterotroph belonging to the phylum Acidobacteria.</title>
        <authorList>
            <person name="Garcia Costas A.M."/>
            <person name="Liu Z."/>
            <person name="Tomsho L.P."/>
            <person name="Schuster S.C."/>
            <person name="Ward D.M."/>
            <person name="Bryant D.A."/>
        </authorList>
    </citation>
    <scope>NUCLEOTIDE SEQUENCE [LARGE SCALE GENOMIC DNA]</scope>
    <source>
        <strain evidence="2 3">B</strain>
    </source>
</reference>
<name>G2LDE6_CHLTF</name>